<dbReference type="GO" id="GO:0070006">
    <property type="term" value="F:metalloaminopeptidase activity"/>
    <property type="evidence" value="ECO:0007669"/>
    <property type="project" value="InterPro"/>
</dbReference>
<dbReference type="GO" id="GO:0030145">
    <property type="term" value="F:manganese ion binding"/>
    <property type="evidence" value="ECO:0007669"/>
    <property type="project" value="InterPro"/>
</dbReference>
<sequence>RLIFLEYIGEGEIDTTALLVGKGITFDTGGLDIKAGGIMAGMSYDK</sequence>
<keyword evidence="3" id="KW-0645">Protease</keyword>
<keyword evidence="4" id="KW-0378">Hydrolase</keyword>
<feature type="domain" description="Cytosol aminopeptidase" evidence="5">
    <location>
        <begin position="1"/>
        <end position="46"/>
    </location>
</feature>
<organism evidence="6 7">
    <name type="scientific">Rotaria magnacalcarata</name>
    <dbReference type="NCBI Taxonomy" id="392030"/>
    <lineage>
        <taxon>Eukaryota</taxon>
        <taxon>Metazoa</taxon>
        <taxon>Spiralia</taxon>
        <taxon>Gnathifera</taxon>
        <taxon>Rotifera</taxon>
        <taxon>Eurotatoria</taxon>
        <taxon>Bdelloidea</taxon>
        <taxon>Philodinida</taxon>
        <taxon>Philodinidae</taxon>
        <taxon>Rotaria</taxon>
    </lineage>
</organism>
<evidence type="ECO:0000256" key="2">
    <source>
        <dbReference type="ARBA" id="ARBA00022438"/>
    </source>
</evidence>
<dbReference type="SUPFAM" id="SSF53187">
    <property type="entry name" value="Zn-dependent exopeptidases"/>
    <property type="match status" value="1"/>
</dbReference>
<dbReference type="AlphaFoldDB" id="A0A8S2WR77"/>
<comment type="caution">
    <text evidence="6">The sequence shown here is derived from an EMBL/GenBank/DDBJ whole genome shotgun (WGS) entry which is preliminary data.</text>
</comment>
<dbReference type="PRINTS" id="PR00481">
    <property type="entry name" value="LAMNOPPTDASE"/>
</dbReference>
<dbReference type="PANTHER" id="PTHR11963">
    <property type="entry name" value="LEUCINE AMINOPEPTIDASE-RELATED"/>
    <property type="match status" value="1"/>
</dbReference>
<reference evidence="6" key="1">
    <citation type="submission" date="2021-02" db="EMBL/GenBank/DDBJ databases">
        <authorList>
            <person name="Nowell W R."/>
        </authorList>
    </citation>
    <scope>NUCLEOTIDE SEQUENCE</scope>
</reference>
<proteinExistence type="inferred from homology"/>
<keyword evidence="2" id="KW-0031">Aminopeptidase</keyword>
<evidence type="ECO:0000259" key="5">
    <source>
        <dbReference type="Pfam" id="PF00883"/>
    </source>
</evidence>
<dbReference type="PANTHER" id="PTHR11963:SF48">
    <property type="entry name" value="DIPEPTIDASE B, ISOFORM A"/>
    <property type="match status" value="1"/>
</dbReference>
<evidence type="ECO:0000256" key="4">
    <source>
        <dbReference type="ARBA" id="ARBA00022801"/>
    </source>
</evidence>
<evidence type="ECO:0000313" key="6">
    <source>
        <dbReference type="EMBL" id="CAF4455692.1"/>
    </source>
</evidence>
<feature type="non-terminal residue" evidence="6">
    <location>
        <position position="46"/>
    </location>
</feature>
<accession>A0A8S2WR77</accession>
<gene>
    <name evidence="6" type="ORF">GIL414_LOCUS32632</name>
</gene>
<dbReference type="Proteomes" id="UP000681720">
    <property type="component" value="Unassembled WGS sequence"/>
</dbReference>
<name>A0A8S2WR77_9BILA</name>
<feature type="non-terminal residue" evidence="6">
    <location>
        <position position="1"/>
    </location>
</feature>
<dbReference type="EMBL" id="CAJOBJ010069910">
    <property type="protein sequence ID" value="CAF4455692.1"/>
    <property type="molecule type" value="Genomic_DNA"/>
</dbReference>
<dbReference type="GO" id="GO:0006508">
    <property type="term" value="P:proteolysis"/>
    <property type="evidence" value="ECO:0007669"/>
    <property type="project" value="UniProtKB-KW"/>
</dbReference>
<comment type="similarity">
    <text evidence="1">Belongs to the peptidase M17 family.</text>
</comment>
<evidence type="ECO:0000256" key="1">
    <source>
        <dbReference type="ARBA" id="ARBA00009528"/>
    </source>
</evidence>
<dbReference type="GO" id="GO:0005737">
    <property type="term" value="C:cytoplasm"/>
    <property type="evidence" value="ECO:0007669"/>
    <property type="project" value="InterPro"/>
</dbReference>
<protein>
    <recommendedName>
        <fullName evidence="5">Cytosol aminopeptidase domain-containing protein</fullName>
    </recommendedName>
</protein>
<dbReference type="InterPro" id="IPR011356">
    <property type="entry name" value="Leucine_aapep/pepB"/>
</dbReference>
<dbReference type="Gene3D" id="3.40.630.10">
    <property type="entry name" value="Zn peptidases"/>
    <property type="match status" value="1"/>
</dbReference>
<dbReference type="InterPro" id="IPR000819">
    <property type="entry name" value="Peptidase_M17_C"/>
</dbReference>
<evidence type="ECO:0000313" key="7">
    <source>
        <dbReference type="Proteomes" id="UP000681720"/>
    </source>
</evidence>
<evidence type="ECO:0000256" key="3">
    <source>
        <dbReference type="ARBA" id="ARBA00022670"/>
    </source>
</evidence>
<dbReference type="Pfam" id="PF00883">
    <property type="entry name" value="Peptidase_M17"/>
    <property type="match status" value="1"/>
</dbReference>